<protein>
    <submittedName>
        <fullName evidence="6">FCD domain protein</fullName>
    </submittedName>
</protein>
<dbReference type="EMBL" id="ABXY01000023">
    <property type="protein sequence ID" value="EEB21035.1"/>
    <property type="molecule type" value="Genomic_DNA"/>
</dbReference>
<dbReference type="SMART" id="SM00345">
    <property type="entry name" value="HTH_GNTR"/>
    <property type="match status" value="1"/>
</dbReference>
<evidence type="ECO:0000256" key="3">
    <source>
        <dbReference type="ARBA" id="ARBA00023163"/>
    </source>
</evidence>
<evidence type="ECO:0000313" key="6">
    <source>
        <dbReference type="EMBL" id="EEB21035.1"/>
    </source>
</evidence>
<dbReference type="eggNOG" id="COG2186">
    <property type="taxonomic scope" value="Bacteria"/>
</dbReference>
<dbReference type="Gene3D" id="1.10.10.10">
    <property type="entry name" value="Winged helix-like DNA-binding domain superfamily/Winged helix DNA-binding domain"/>
    <property type="match status" value="1"/>
</dbReference>
<reference evidence="6 7" key="2">
    <citation type="submission" date="2008-10" db="EMBL/GenBank/DDBJ databases">
        <authorList>
            <person name="Fulton L."/>
            <person name="Clifton S."/>
            <person name="Fulton B."/>
            <person name="Xu J."/>
            <person name="Minx P."/>
            <person name="Pepin K.H."/>
            <person name="Johnson M."/>
            <person name="Bhonagiri V."/>
            <person name="Nash W.E."/>
            <person name="Mardis E.R."/>
            <person name="Wilson R.K."/>
        </authorList>
    </citation>
    <scope>NUCLEOTIDE SEQUENCE [LARGE SCALE GENOMIC DNA]</scope>
    <source>
        <strain evidence="6 7">DSM 16992</strain>
    </source>
</reference>
<dbReference type="InterPro" id="IPR008920">
    <property type="entry name" value="TF_FadR/GntR_C"/>
</dbReference>
<dbReference type="SUPFAM" id="SSF46785">
    <property type="entry name" value="Winged helix' DNA-binding domain"/>
    <property type="match status" value="1"/>
</dbReference>
<gene>
    <name evidence="6" type="ORF">BIFCAT_01693</name>
</gene>
<dbReference type="Proteomes" id="UP000003882">
    <property type="component" value="Unassembled WGS sequence"/>
</dbReference>
<dbReference type="InterPro" id="IPR011711">
    <property type="entry name" value="GntR_C"/>
</dbReference>
<comment type="caution">
    <text evidence="6">The sequence shown here is derived from an EMBL/GenBank/DDBJ whole genome shotgun (WGS) entry which is preliminary data.</text>
</comment>
<dbReference type="SMART" id="SM00895">
    <property type="entry name" value="FCD"/>
    <property type="match status" value="1"/>
</dbReference>
<evidence type="ECO:0000256" key="2">
    <source>
        <dbReference type="ARBA" id="ARBA00023125"/>
    </source>
</evidence>
<dbReference type="InterPro" id="IPR036388">
    <property type="entry name" value="WH-like_DNA-bd_sf"/>
</dbReference>
<dbReference type="AlphaFoldDB" id="B6XWN2"/>
<dbReference type="GO" id="GO:0003700">
    <property type="term" value="F:DNA-binding transcription factor activity"/>
    <property type="evidence" value="ECO:0007669"/>
    <property type="project" value="InterPro"/>
</dbReference>
<dbReference type="SUPFAM" id="SSF48008">
    <property type="entry name" value="GntR ligand-binding domain-like"/>
    <property type="match status" value="1"/>
</dbReference>
<dbReference type="PANTHER" id="PTHR43537:SF44">
    <property type="entry name" value="GNTR FAMILY REGULATORY PROTEIN"/>
    <property type="match status" value="1"/>
</dbReference>
<dbReference type="PANTHER" id="PTHR43537">
    <property type="entry name" value="TRANSCRIPTIONAL REGULATOR, GNTR FAMILY"/>
    <property type="match status" value="1"/>
</dbReference>
<dbReference type="Gene3D" id="1.20.120.530">
    <property type="entry name" value="GntR ligand-binding domain-like"/>
    <property type="match status" value="1"/>
</dbReference>
<organism evidence="6 7">
    <name type="scientific">Bifidobacterium catenulatum DSM 16992 = JCM 1194 = LMG 11043</name>
    <dbReference type="NCBI Taxonomy" id="566552"/>
    <lineage>
        <taxon>Bacteria</taxon>
        <taxon>Bacillati</taxon>
        <taxon>Actinomycetota</taxon>
        <taxon>Actinomycetes</taxon>
        <taxon>Bifidobacteriales</taxon>
        <taxon>Bifidobacteriaceae</taxon>
        <taxon>Bifidobacterium</taxon>
    </lineage>
</organism>
<proteinExistence type="predicted"/>
<accession>B6XWN2</accession>
<feature type="domain" description="HTH gntR-type" evidence="4">
    <location>
        <begin position="49"/>
        <end position="107"/>
    </location>
</feature>
<keyword evidence="2" id="KW-0238">DNA-binding</keyword>
<keyword evidence="3" id="KW-0804">Transcription</keyword>
<dbReference type="InterPro" id="IPR036390">
    <property type="entry name" value="WH_DNA-bd_sf"/>
</dbReference>
<dbReference type="Pfam" id="PF07729">
    <property type="entry name" value="FCD"/>
    <property type="match status" value="1"/>
</dbReference>
<dbReference type="Pfam" id="PF00392">
    <property type="entry name" value="GntR"/>
    <property type="match status" value="1"/>
</dbReference>
<reference evidence="6 7" key="1">
    <citation type="submission" date="2008-10" db="EMBL/GenBank/DDBJ databases">
        <title>Draft genome sequence of Bifidobacterium catenulatum (DSM 16992).</title>
        <authorList>
            <person name="Sudarsanam P."/>
            <person name="Ley R."/>
            <person name="Guruge J."/>
            <person name="Turnbaugh P.J."/>
            <person name="Mahowald M."/>
            <person name="Liep D."/>
            <person name="Gordon J."/>
        </authorList>
    </citation>
    <scope>NUCLEOTIDE SEQUENCE [LARGE SCALE GENOMIC DNA]</scope>
    <source>
        <strain evidence="6 7">DSM 16992</strain>
    </source>
</reference>
<evidence type="ECO:0000313" key="7">
    <source>
        <dbReference type="Proteomes" id="UP000003882"/>
    </source>
</evidence>
<evidence type="ECO:0000256" key="1">
    <source>
        <dbReference type="ARBA" id="ARBA00023015"/>
    </source>
</evidence>
<name>B6XWN2_9BIFI</name>
<feature type="domain" description="GntR C-terminal" evidence="5">
    <location>
        <begin position="136"/>
        <end position="265"/>
    </location>
</feature>
<sequence>MIAAHATEYVKHTVKQSRHVVEWVREERSMAEGTVIAENTGGELMQDSVSRTLAIEMLDGEWKAGESLTLEALQSRFGISRTVAREVAKTLESMNAVLVKRRIGLVARPFGEWQALNHQVIEWRLHSTQREQQLSSLTELRLAVEPAAAASAARLAPIDVKAKFPVYAAQMRQIAEANEEGEAGLAQFHDLDVEFHTLILHESGNELFAALSDTIATVLRGRVELGKYPMKPKPDALDAHDAVADAIAKGEPERARSAMLDIVDEVARALNFF</sequence>
<evidence type="ECO:0000259" key="5">
    <source>
        <dbReference type="SMART" id="SM00895"/>
    </source>
</evidence>
<dbReference type="GO" id="GO:0003677">
    <property type="term" value="F:DNA binding"/>
    <property type="evidence" value="ECO:0007669"/>
    <property type="project" value="UniProtKB-KW"/>
</dbReference>
<dbReference type="InterPro" id="IPR000524">
    <property type="entry name" value="Tscrpt_reg_HTH_GntR"/>
</dbReference>
<evidence type="ECO:0000259" key="4">
    <source>
        <dbReference type="SMART" id="SM00345"/>
    </source>
</evidence>
<keyword evidence="1" id="KW-0805">Transcription regulation</keyword>